<evidence type="ECO:0000256" key="2">
    <source>
        <dbReference type="ARBA" id="ARBA00022679"/>
    </source>
</evidence>
<dbReference type="Gene3D" id="3.90.1410.10">
    <property type="entry name" value="set domain protein methyltransferase, domain 1"/>
    <property type="match status" value="1"/>
</dbReference>
<dbReference type="InterPro" id="IPR046341">
    <property type="entry name" value="SET_dom_sf"/>
</dbReference>
<proteinExistence type="predicted"/>
<dbReference type="Pfam" id="PF09273">
    <property type="entry name" value="Rubis-subs-bind"/>
    <property type="match status" value="1"/>
</dbReference>
<dbReference type="InterPro" id="IPR015353">
    <property type="entry name" value="Rubisco_LSMT_subst-bd"/>
</dbReference>
<dbReference type="EMBL" id="JBHFFA010000006">
    <property type="protein sequence ID" value="KAL2623620.1"/>
    <property type="molecule type" value="Genomic_DNA"/>
</dbReference>
<evidence type="ECO:0000256" key="1">
    <source>
        <dbReference type="ARBA" id="ARBA00022603"/>
    </source>
</evidence>
<dbReference type="CDD" id="cd19179">
    <property type="entry name" value="SET_RBCMT"/>
    <property type="match status" value="1"/>
</dbReference>
<dbReference type="PANTHER" id="PTHR13271">
    <property type="entry name" value="UNCHARACTERIZED PUTATIVE METHYLTRANSFERASE"/>
    <property type="match status" value="1"/>
</dbReference>
<dbReference type="Proteomes" id="UP001605036">
    <property type="component" value="Unassembled WGS sequence"/>
</dbReference>
<evidence type="ECO:0000259" key="4">
    <source>
        <dbReference type="PROSITE" id="PS50280"/>
    </source>
</evidence>
<keyword evidence="2" id="KW-0808">Transferase</keyword>
<evidence type="ECO:0000313" key="5">
    <source>
        <dbReference type="EMBL" id="KAL2623620.1"/>
    </source>
</evidence>
<keyword evidence="1" id="KW-0489">Methyltransferase</keyword>
<dbReference type="InterPro" id="IPR036464">
    <property type="entry name" value="Rubisco_LSMT_subst-bd_sf"/>
</dbReference>
<dbReference type="SUPFAM" id="SSF82199">
    <property type="entry name" value="SET domain"/>
    <property type="match status" value="1"/>
</dbReference>
<dbReference type="AlphaFoldDB" id="A0ABD1YA85"/>
<dbReference type="InterPro" id="IPR001214">
    <property type="entry name" value="SET_dom"/>
</dbReference>
<dbReference type="Gene3D" id="3.90.1420.10">
    <property type="entry name" value="Rubisco LSMT, substrate-binding domain"/>
    <property type="match status" value="1"/>
</dbReference>
<comment type="caution">
    <text evidence="5">The sequence shown here is derived from an EMBL/GenBank/DDBJ whole genome shotgun (WGS) entry which is preliminary data.</text>
</comment>
<accession>A0ABD1YA85</accession>
<dbReference type="PROSITE" id="PS50280">
    <property type="entry name" value="SET"/>
    <property type="match status" value="1"/>
</dbReference>
<reference evidence="5 6" key="1">
    <citation type="submission" date="2024-09" db="EMBL/GenBank/DDBJ databases">
        <title>Chromosome-scale assembly of Riccia fluitans.</title>
        <authorList>
            <person name="Paukszto L."/>
            <person name="Sawicki J."/>
            <person name="Karawczyk K."/>
            <person name="Piernik-Szablinska J."/>
            <person name="Szczecinska M."/>
            <person name="Mazdziarz M."/>
        </authorList>
    </citation>
    <scope>NUCLEOTIDE SEQUENCE [LARGE SCALE GENOMIC DNA]</scope>
    <source>
        <strain evidence="5">Rf_01</strain>
        <tissue evidence="5">Aerial parts of the thallus</tissue>
    </source>
</reference>
<dbReference type="SUPFAM" id="SSF81822">
    <property type="entry name" value="RuBisCo LSMT C-terminal, substrate-binding domain"/>
    <property type="match status" value="1"/>
</dbReference>
<dbReference type="InterPro" id="IPR044431">
    <property type="entry name" value="SET_RBCMT"/>
</dbReference>
<name>A0ABD1YA85_9MARC</name>
<gene>
    <name evidence="5" type="ORF">R1flu_003825</name>
</gene>
<organism evidence="5 6">
    <name type="scientific">Riccia fluitans</name>
    <dbReference type="NCBI Taxonomy" id="41844"/>
    <lineage>
        <taxon>Eukaryota</taxon>
        <taxon>Viridiplantae</taxon>
        <taxon>Streptophyta</taxon>
        <taxon>Embryophyta</taxon>
        <taxon>Marchantiophyta</taxon>
        <taxon>Marchantiopsida</taxon>
        <taxon>Marchantiidae</taxon>
        <taxon>Marchantiales</taxon>
        <taxon>Ricciaceae</taxon>
        <taxon>Riccia</taxon>
    </lineage>
</organism>
<feature type="domain" description="SET" evidence="4">
    <location>
        <begin position="115"/>
        <end position="328"/>
    </location>
</feature>
<dbReference type="GO" id="GO:0032259">
    <property type="term" value="P:methylation"/>
    <property type="evidence" value="ECO:0007669"/>
    <property type="project" value="UniProtKB-KW"/>
</dbReference>
<dbReference type="PANTHER" id="PTHR13271:SF93">
    <property type="entry name" value="SET DOMAIN-CONTAINING PROTEIN"/>
    <property type="match status" value="1"/>
</dbReference>
<dbReference type="InterPro" id="IPR050600">
    <property type="entry name" value="SETD3_SETD6_MTase"/>
</dbReference>
<protein>
    <recommendedName>
        <fullName evidence="4">SET domain-containing protein</fullName>
    </recommendedName>
</protein>
<evidence type="ECO:0000313" key="6">
    <source>
        <dbReference type="Proteomes" id="UP001605036"/>
    </source>
</evidence>
<sequence length="532" mass="58704">MSGVLPSPRPGVCNLGAPKYGNNFGADILCSIAFRSCRTSLSSGDFKNSYRLGHNSRSSLGGNSRIRNGFSGGRGWAAREATGKRAFVCMAAAVDRAAAATEFAGWLKEQGFPDQALEMKMFEKEGLGCAAARPLKAGEIALSVPENFCVTAFDVNNHPVVSGPARGRGDLIGLTLWLMYERTQGQLSKWYPFLKLFPEATASPLLWSDAERDELLKGSPALEEVKDRVAALEEVYEELNSGFFEKDPQTFASEGFSLTAFKNAFSTILSRATYLPTADIFALIPYGDCLNHKAECEAFLDFSMEDEAVVLRTDRDYRVGDQVFISYGADRPNSDLLISYGFVDQSNPNDFLSIEVGLLETDRLMGLKQQILEQAGFDNPQTFPLFKDRFPTQLLTYVRLSRLSDVGLFAKILFDQDVIIDQTNEYEILMLLMGECRVALQAYAGGSDEENRIISDKKASIKEKLAAQLRLCEKQILINSMAALRNRLAPIRGIPVKGGGLKDPNSDIMEMFDMAEQIASAPSKFLSNIFKK</sequence>
<evidence type="ECO:0000256" key="3">
    <source>
        <dbReference type="ARBA" id="ARBA00022691"/>
    </source>
</evidence>
<keyword evidence="3" id="KW-0949">S-adenosyl-L-methionine</keyword>
<keyword evidence="6" id="KW-1185">Reference proteome</keyword>
<dbReference type="GO" id="GO:0008168">
    <property type="term" value="F:methyltransferase activity"/>
    <property type="evidence" value="ECO:0007669"/>
    <property type="project" value="UniProtKB-KW"/>
</dbReference>